<name>A0A6V8L2K8_9ACTN</name>
<sequence length="69" mass="7295">MSTSRAPRPSPPWHGALFTAALFVDAGWLLTYTLLSVRPIEALGAWNYLGVLVLLLAASLGAATWRGAG</sequence>
<reference evidence="2 3" key="2">
    <citation type="submission" date="2020-03" db="EMBL/GenBank/DDBJ databases">
        <authorList>
            <person name="Ichikawa N."/>
            <person name="Kimura A."/>
            <person name="Kitahashi Y."/>
            <person name="Uohara A."/>
        </authorList>
    </citation>
    <scope>NUCLEOTIDE SEQUENCE [LARGE SCALE GENOMIC DNA]</scope>
    <source>
        <strain evidence="2 3">NBRC 108638</strain>
    </source>
</reference>
<keyword evidence="3" id="KW-1185">Reference proteome</keyword>
<keyword evidence="1" id="KW-0472">Membrane</keyword>
<feature type="transmembrane region" description="Helical" evidence="1">
    <location>
        <begin position="46"/>
        <end position="65"/>
    </location>
</feature>
<keyword evidence="1" id="KW-0812">Transmembrane</keyword>
<protein>
    <submittedName>
        <fullName evidence="2">Uncharacterized protein</fullName>
    </submittedName>
</protein>
<reference evidence="2 3" key="1">
    <citation type="submission" date="2020-03" db="EMBL/GenBank/DDBJ databases">
        <title>Whole genome shotgun sequence of Phytohabitans rumicis NBRC 108638.</title>
        <authorList>
            <person name="Komaki H."/>
            <person name="Tamura T."/>
        </authorList>
    </citation>
    <scope>NUCLEOTIDE SEQUENCE [LARGE SCALE GENOMIC DNA]</scope>
    <source>
        <strain evidence="2 3">NBRC 108638</strain>
    </source>
</reference>
<proteinExistence type="predicted"/>
<organism evidence="2 3">
    <name type="scientific">Phytohabitans rumicis</name>
    <dbReference type="NCBI Taxonomy" id="1076125"/>
    <lineage>
        <taxon>Bacteria</taxon>
        <taxon>Bacillati</taxon>
        <taxon>Actinomycetota</taxon>
        <taxon>Actinomycetes</taxon>
        <taxon>Micromonosporales</taxon>
        <taxon>Micromonosporaceae</taxon>
    </lineage>
</organism>
<evidence type="ECO:0000313" key="2">
    <source>
        <dbReference type="EMBL" id="GFJ86945.1"/>
    </source>
</evidence>
<dbReference type="RefSeq" id="WP_173073681.1">
    <property type="nucleotide sequence ID" value="NZ_BAABJB010000026.1"/>
</dbReference>
<comment type="caution">
    <text evidence="2">The sequence shown here is derived from an EMBL/GenBank/DDBJ whole genome shotgun (WGS) entry which is preliminary data.</text>
</comment>
<feature type="transmembrane region" description="Helical" evidence="1">
    <location>
        <begin position="12"/>
        <end position="34"/>
    </location>
</feature>
<dbReference type="AlphaFoldDB" id="A0A6V8L2K8"/>
<evidence type="ECO:0000256" key="1">
    <source>
        <dbReference type="SAM" id="Phobius"/>
    </source>
</evidence>
<accession>A0A6V8L2K8</accession>
<dbReference type="EMBL" id="BLPG01000001">
    <property type="protein sequence ID" value="GFJ86945.1"/>
    <property type="molecule type" value="Genomic_DNA"/>
</dbReference>
<gene>
    <name evidence="2" type="ORF">Prum_005870</name>
</gene>
<dbReference type="Proteomes" id="UP000482960">
    <property type="component" value="Unassembled WGS sequence"/>
</dbReference>
<evidence type="ECO:0000313" key="3">
    <source>
        <dbReference type="Proteomes" id="UP000482960"/>
    </source>
</evidence>
<keyword evidence="1" id="KW-1133">Transmembrane helix</keyword>